<keyword evidence="3" id="KW-1185">Reference proteome</keyword>
<keyword evidence="1" id="KW-0812">Transmembrane</keyword>
<name>A0ABS9UBU3_9BACL</name>
<protein>
    <submittedName>
        <fullName evidence="2">Uncharacterized protein</fullName>
    </submittedName>
</protein>
<dbReference type="Proteomes" id="UP001316087">
    <property type="component" value="Unassembled WGS sequence"/>
</dbReference>
<accession>A0ABS9UBU3</accession>
<feature type="transmembrane region" description="Helical" evidence="1">
    <location>
        <begin position="38"/>
        <end position="59"/>
    </location>
</feature>
<keyword evidence="1" id="KW-1133">Transmembrane helix</keyword>
<evidence type="ECO:0000313" key="2">
    <source>
        <dbReference type="EMBL" id="MCH7321600.1"/>
    </source>
</evidence>
<proteinExistence type="predicted"/>
<keyword evidence="1" id="KW-0472">Membrane</keyword>
<reference evidence="2 3" key="1">
    <citation type="submission" date="2022-03" db="EMBL/GenBank/DDBJ databases">
        <authorList>
            <person name="Jo J.-H."/>
            <person name="Im W.-T."/>
        </authorList>
    </citation>
    <scope>NUCLEOTIDE SEQUENCE [LARGE SCALE GENOMIC DNA]</scope>
    <source>
        <strain evidence="2 3">MA9</strain>
    </source>
</reference>
<comment type="caution">
    <text evidence="2">The sequence shown here is derived from an EMBL/GenBank/DDBJ whole genome shotgun (WGS) entry which is preliminary data.</text>
</comment>
<gene>
    <name evidence="2" type="ORF">LZ480_06800</name>
</gene>
<dbReference type="RefSeq" id="WP_241368622.1">
    <property type="nucleotide sequence ID" value="NZ_JAKZFC010000001.1"/>
</dbReference>
<dbReference type="EMBL" id="JAKZFC010000001">
    <property type="protein sequence ID" value="MCH7321600.1"/>
    <property type="molecule type" value="Genomic_DNA"/>
</dbReference>
<evidence type="ECO:0000313" key="3">
    <source>
        <dbReference type="Proteomes" id="UP001316087"/>
    </source>
</evidence>
<organism evidence="2 3">
    <name type="scientific">Solibacillus palustris</name>
    <dbReference type="NCBI Taxonomy" id="2908203"/>
    <lineage>
        <taxon>Bacteria</taxon>
        <taxon>Bacillati</taxon>
        <taxon>Bacillota</taxon>
        <taxon>Bacilli</taxon>
        <taxon>Bacillales</taxon>
        <taxon>Caryophanaceae</taxon>
        <taxon>Solibacillus</taxon>
    </lineage>
</organism>
<sequence length="60" mass="6827">MSQKKQDKIQKQLKVQGIYRKVKQQSRGVKDDKNDNKIGVIIVNICVVLAVLGIILKAFF</sequence>
<evidence type="ECO:0000256" key="1">
    <source>
        <dbReference type="SAM" id="Phobius"/>
    </source>
</evidence>